<evidence type="ECO:0000256" key="2">
    <source>
        <dbReference type="ARBA" id="ARBA00012417"/>
    </source>
</evidence>
<dbReference type="Pfam" id="PF07733">
    <property type="entry name" value="DNA_pol3_alpha"/>
    <property type="match status" value="1"/>
</dbReference>
<dbReference type="Pfam" id="PF02811">
    <property type="entry name" value="PHP"/>
    <property type="match status" value="1"/>
</dbReference>
<dbReference type="InterPro" id="IPR004013">
    <property type="entry name" value="PHP_dom"/>
</dbReference>
<dbReference type="Gene3D" id="1.10.10.1600">
    <property type="entry name" value="Bacterial DNA polymerase III alpha subunit, thumb domain"/>
    <property type="match status" value="1"/>
</dbReference>
<sequence length="1207" mass="136484">MSFVHLHNHSHYSLLDGLTKVEQLVARAKEQGSPAVAITDHGVMYGVIEFYQKCKKAGIKPIIGVEAYLAPNSRHDKNTREDARNFHLILLAKNNVGYKNLIKLTSLAHLEGFYYKPRIDWELLQQYHEGLIACTACLGGEIPRLITGGKLDKARERIMDYQNLFGADSFYLEIQDHPELEGQDRVNKQLIAFSKELNVPLVATNDSHYLYKEHEEAQDILLCLQNKKKLEDTDRMKMLGYGDYSVRPNAEMIAAFKDTPEAVANTLKIATMCNVEIELGNIQLPHFEVPEGHDGNSYLRELCERGLKKRYGLVLDRVVAEGFASLSSADVKKIRDRMDYELEVITKMGWPSYFLIVADFVNWAKDHKIVVGPGRGSAAGSLVCYLTGITNLDPLKYDLLFERFLNPERISMPDIDLDFADIRRSEVIKYVKGKYGQDHVSQIITFGTMAARAAVRDVGRVLNEPYDYCDRLAKMIPMFYKLDQALNEVAELKEIYSQEPAAKRILDYAKTLEGVARHSSMHACGVLITKNPLTDYTPIQYASSSDKEVVCQYSLHPIEDLGLLKVDFLGLKNLTIIESALRIIKNTRGLEIDIDKIPLDDLESYRLFQNGETTGIFQFESSGMKRYLRELKPNEFEDIIAMVALYRPGPMEWIPEYISGKHQSKKIVYLHPKLEPILEKTYGVAIYQEQVMQISRELAGFSKGEADTLRKAMGKKIPTLLAEQKEKFVAGCIQNGVDKELAEKIFSFIEPFAGYGFNRSHAACYALIGYQTAYLKAHFPAEFMAALLTSDQNDIDRIAIEIDECRKMGIQIMPPDVNESYATFTVVTSGTTENRAVSTEEKSNTIRFGLGAVKNVGEHICEVIIAERKAHGPYSDIFNFLERISDRDLNKKSMESLIKTGGLDRYGERGELLANLEMLLNFNKENGKMKDSRQSSLFSDSPHIYVASYPKLIKSPAALEKDVLRWEKELLGLYITEHPLNHYLEYLSGFVVPLIELKGREQEPGVNIAGVISTVKKIITRNNQTMLFVKIEDAITNVELLIFPKLFQETNDMWVVGKIVLGRGRVSDKDQETKVLVNKAIILDEDNPAKSVDDFKKILLESRDEARNNYRQGQTYQKPPAPVETPVVAGPTAPALKIVFGRNLDSTELDHLRALFLAYPGDSLVYFKIKNGQQENILKTGFRVAYQPELIAQIKSDFVGALNIVEN</sequence>
<dbReference type="NCBIfam" id="NF004226">
    <property type="entry name" value="PRK05673.1"/>
    <property type="match status" value="1"/>
</dbReference>
<dbReference type="InterPro" id="IPR041931">
    <property type="entry name" value="DNA_pol3_alpha_thumb_dom"/>
</dbReference>
<dbReference type="GO" id="GO:0003676">
    <property type="term" value="F:nucleic acid binding"/>
    <property type="evidence" value="ECO:0007669"/>
    <property type="project" value="InterPro"/>
</dbReference>
<dbReference type="EC" id="2.7.7.7" evidence="2"/>
<keyword evidence="4" id="KW-0808">Transferase</keyword>
<comment type="catalytic activity">
    <reaction evidence="8">
        <text>DNA(n) + a 2'-deoxyribonucleoside 5'-triphosphate = DNA(n+1) + diphosphate</text>
        <dbReference type="Rhea" id="RHEA:22508"/>
        <dbReference type="Rhea" id="RHEA-COMP:17339"/>
        <dbReference type="Rhea" id="RHEA-COMP:17340"/>
        <dbReference type="ChEBI" id="CHEBI:33019"/>
        <dbReference type="ChEBI" id="CHEBI:61560"/>
        <dbReference type="ChEBI" id="CHEBI:173112"/>
        <dbReference type="EC" id="2.7.7.7"/>
    </reaction>
</comment>
<dbReference type="GO" id="GO:0005737">
    <property type="term" value="C:cytoplasm"/>
    <property type="evidence" value="ECO:0007669"/>
    <property type="project" value="UniProtKB-SubCell"/>
</dbReference>
<dbReference type="AlphaFoldDB" id="A0A1J4T9C2"/>
<accession>A0A1J4T9C2</accession>
<reference evidence="10 11" key="1">
    <citation type="journal article" date="2016" name="Environ. Microbiol.">
        <title>Genomic resolution of a cold subsurface aquifer community provides metabolic insights for novel microbes adapted to high CO concentrations.</title>
        <authorList>
            <person name="Probst A.J."/>
            <person name="Castelle C.J."/>
            <person name="Singh A."/>
            <person name="Brown C.T."/>
            <person name="Anantharaman K."/>
            <person name="Sharon I."/>
            <person name="Hug L.A."/>
            <person name="Burstein D."/>
            <person name="Emerson J.B."/>
            <person name="Thomas B.C."/>
            <person name="Banfield J.F."/>
        </authorList>
    </citation>
    <scope>NUCLEOTIDE SEQUENCE [LARGE SCALE GENOMIC DNA]</scope>
    <source>
        <strain evidence="10">CG1_02_41_21</strain>
    </source>
</reference>
<evidence type="ECO:0000256" key="7">
    <source>
        <dbReference type="ARBA" id="ARBA00022932"/>
    </source>
</evidence>
<keyword evidence="7" id="KW-0239">DNA-directed DNA polymerase</keyword>
<dbReference type="Pfam" id="PF01336">
    <property type="entry name" value="tRNA_anti-codon"/>
    <property type="match status" value="1"/>
</dbReference>
<dbReference type="Proteomes" id="UP000182860">
    <property type="component" value="Unassembled WGS sequence"/>
</dbReference>
<evidence type="ECO:0000256" key="8">
    <source>
        <dbReference type="ARBA" id="ARBA00049244"/>
    </source>
</evidence>
<evidence type="ECO:0000259" key="9">
    <source>
        <dbReference type="SMART" id="SM00481"/>
    </source>
</evidence>
<dbReference type="SMART" id="SM00481">
    <property type="entry name" value="POLIIIAc"/>
    <property type="match status" value="1"/>
</dbReference>
<keyword evidence="5" id="KW-0548">Nucleotidyltransferase</keyword>
<evidence type="ECO:0000313" key="11">
    <source>
        <dbReference type="Proteomes" id="UP000182860"/>
    </source>
</evidence>
<evidence type="ECO:0000256" key="5">
    <source>
        <dbReference type="ARBA" id="ARBA00022695"/>
    </source>
</evidence>
<comment type="subcellular location">
    <subcellularLocation>
        <location evidence="1">Cytoplasm</location>
    </subcellularLocation>
</comment>
<evidence type="ECO:0000256" key="4">
    <source>
        <dbReference type="ARBA" id="ARBA00022679"/>
    </source>
</evidence>
<evidence type="ECO:0000313" key="10">
    <source>
        <dbReference type="EMBL" id="OIO06815.1"/>
    </source>
</evidence>
<name>A0A1J4T9C2_9BACT</name>
<dbReference type="InterPro" id="IPR003141">
    <property type="entry name" value="Pol/His_phosphatase_N"/>
</dbReference>
<proteinExistence type="predicted"/>
<comment type="caution">
    <text evidence="10">The sequence shown here is derived from an EMBL/GenBank/DDBJ whole genome shotgun (WGS) entry which is preliminary data.</text>
</comment>
<dbReference type="GO" id="GO:0008408">
    <property type="term" value="F:3'-5' exonuclease activity"/>
    <property type="evidence" value="ECO:0007669"/>
    <property type="project" value="InterPro"/>
</dbReference>
<organism evidence="10 11">
    <name type="scientific">Candidatus Falkowbacteria bacterium CG1_02_41_21</name>
    <dbReference type="NCBI Taxonomy" id="1805147"/>
    <lineage>
        <taxon>Bacteria</taxon>
        <taxon>Candidatus Falkowiibacteriota</taxon>
    </lineage>
</organism>
<dbReference type="NCBIfam" id="NF005298">
    <property type="entry name" value="PRK06826.1"/>
    <property type="match status" value="1"/>
</dbReference>
<dbReference type="CDD" id="cd12113">
    <property type="entry name" value="PHP_PolIIIA_DnaE3"/>
    <property type="match status" value="1"/>
</dbReference>
<dbReference type="InterPro" id="IPR004365">
    <property type="entry name" value="NA-bd_OB_tRNA"/>
</dbReference>
<dbReference type="InterPro" id="IPR016195">
    <property type="entry name" value="Pol/histidinol_Pase-like"/>
</dbReference>
<evidence type="ECO:0000256" key="6">
    <source>
        <dbReference type="ARBA" id="ARBA00022705"/>
    </source>
</evidence>
<dbReference type="Gene3D" id="1.10.150.870">
    <property type="match status" value="1"/>
</dbReference>
<dbReference type="InterPro" id="IPR029460">
    <property type="entry name" value="DNAPol_HHH"/>
</dbReference>
<evidence type="ECO:0000256" key="3">
    <source>
        <dbReference type="ARBA" id="ARBA00019114"/>
    </source>
</evidence>
<protein>
    <recommendedName>
        <fullName evidence="3">DNA polymerase III subunit alpha</fullName>
        <ecNumber evidence="2">2.7.7.7</ecNumber>
    </recommendedName>
</protein>
<dbReference type="GO" id="GO:0003887">
    <property type="term" value="F:DNA-directed DNA polymerase activity"/>
    <property type="evidence" value="ECO:0007669"/>
    <property type="project" value="UniProtKB-KW"/>
</dbReference>
<dbReference type="NCBIfam" id="TIGR00594">
    <property type="entry name" value="polc"/>
    <property type="match status" value="1"/>
</dbReference>
<feature type="domain" description="Polymerase/histidinol phosphatase N-terminal" evidence="9">
    <location>
        <begin position="4"/>
        <end position="71"/>
    </location>
</feature>
<keyword evidence="6" id="KW-0235">DNA replication</keyword>
<dbReference type="InterPro" id="IPR011708">
    <property type="entry name" value="DNA_pol3_alpha_NTPase_dom"/>
</dbReference>
<dbReference type="InterPro" id="IPR040982">
    <property type="entry name" value="DNA_pol3_finger"/>
</dbReference>
<evidence type="ECO:0000256" key="1">
    <source>
        <dbReference type="ARBA" id="ARBA00004496"/>
    </source>
</evidence>
<dbReference type="Gene3D" id="3.20.20.140">
    <property type="entry name" value="Metal-dependent hydrolases"/>
    <property type="match status" value="1"/>
</dbReference>
<dbReference type="GO" id="GO:0006260">
    <property type="term" value="P:DNA replication"/>
    <property type="evidence" value="ECO:0007669"/>
    <property type="project" value="UniProtKB-KW"/>
</dbReference>
<dbReference type="Pfam" id="PF17657">
    <property type="entry name" value="DNA_pol3_finger"/>
    <property type="match status" value="1"/>
</dbReference>
<dbReference type="EMBL" id="MNUV01000060">
    <property type="protein sequence ID" value="OIO06815.1"/>
    <property type="molecule type" value="Genomic_DNA"/>
</dbReference>
<dbReference type="Pfam" id="PF14579">
    <property type="entry name" value="HHH_6"/>
    <property type="match status" value="1"/>
</dbReference>
<dbReference type="SUPFAM" id="SSF89550">
    <property type="entry name" value="PHP domain-like"/>
    <property type="match status" value="1"/>
</dbReference>
<dbReference type="PANTHER" id="PTHR32294">
    <property type="entry name" value="DNA POLYMERASE III SUBUNIT ALPHA"/>
    <property type="match status" value="1"/>
</dbReference>
<gene>
    <name evidence="10" type="ORF">AUJ35_03290</name>
</gene>
<dbReference type="CDD" id="cd04485">
    <property type="entry name" value="DnaE_OBF"/>
    <property type="match status" value="1"/>
</dbReference>
<dbReference type="InterPro" id="IPR004805">
    <property type="entry name" value="DnaE2/DnaE/PolC"/>
</dbReference>
<dbReference type="PANTHER" id="PTHR32294:SF0">
    <property type="entry name" value="DNA POLYMERASE III SUBUNIT ALPHA"/>
    <property type="match status" value="1"/>
</dbReference>